<reference evidence="2 3" key="1">
    <citation type="submission" date="2013-11" db="EMBL/GenBank/DDBJ databases">
        <title>Draft genome of the bovine lungworm Dictyocaulus viviparus.</title>
        <authorList>
            <person name="Mitreva M."/>
        </authorList>
    </citation>
    <scope>NUCLEOTIDE SEQUENCE [LARGE SCALE GENOMIC DNA]</scope>
    <source>
        <strain evidence="2 3">HannoverDv2000</strain>
    </source>
</reference>
<feature type="chain" id="PRO_5002335728" evidence="1">
    <location>
        <begin position="32"/>
        <end position="126"/>
    </location>
</feature>
<dbReference type="Proteomes" id="UP000053766">
    <property type="component" value="Unassembled WGS sequence"/>
</dbReference>
<dbReference type="AlphaFoldDB" id="A0A0D8XL30"/>
<keyword evidence="1" id="KW-0732">Signal</keyword>
<keyword evidence="3" id="KW-1185">Reference proteome</keyword>
<evidence type="ECO:0000313" key="2">
    <source>
        <dbReference type="EMBL" id="KJH44529.1"/>
    </source>
</evidence>
<dbReference type="EMBL" id="KN716466">
    <property type="protein sequence ID" value="KJH44529.1"/>
    <property type="molecule type" value="Genomic_DNA"/>
</dbReference>
<name>A0A0D8XL30_DICVI</name>
<protein>
    <submittedName>
        <fullName evidence="2">Uncharacterized protein</fullName>
    </submittedName>
</protein>
<reference evidence="3" key="2">
    <citation type="journal article" date="2016" name="Sci. Rep.">
        <title>Dictyocaulus viviparus genome, variome and transcriptome elucidate lungworm biology and support future intervention.</title>
        <authorList>
            <person name="McNulty S.N."/>
            <person name="Strube C."/>
            <person name="Rosa B.A."/>
            <person name="Martin J.C."/>
            <person name="Tyagi R."/>
            <person name="Choi Y.J."/>
            <person name="Wang Q."/>
            <person name="Hallsworth Pepin K."/>
            <person name="Zhang X."/>
            <person name="Ozersky P."/>
            <person name="Wilson R.K."/>
            <person name="Sternberg P.W."/>
            <person name="Gasser R.B."/>
            <person name="Mitreva M."/>
        </authorList>
    </citation>
    <scope>NUCLEOTIDE SEQUENCE [LARGE SCALE GENOMIC DNA]</scope>
    <source>
        <strain evidence="3">HannoverDv2000</strain>
    </source>
</reference>
<evidence type="ECO:0000256" key="1">
    <source>
        <dbReference type="SAM" id="SignalP"/>
    </source>
</evidence>
<feature type="signal peptide" evidence="1">
    <location>
        <begin position="1"/>
        <end position="31"/>
    </location>
</feature>
<gene>
    <name evidence="2" type="ORF">DICVIV_09455</name>
</gene>
<organism evidence="2 3">
    <name type="scientific">Dictyocaulus viviparus</name>
    <name type="common">Bovine lungworm</name>
    <dbReference type="NCBI Taxonomy" id="29172"/>
    <lineage>
        <taxon>Eukaryota</taxon>
        <taxon>Metazoa</taxon>
        <taxon>Ecdysozoa</taxon>
        <taxon>Nematoda</taxon>
        <taxon>Chromadorea</taxon>
        <taxon>Rhabditida</taxon>
        <taxon>Rhabditina</taxon>
        <taxon>Rhabditomorpha</taxon>
        <taxon>Strongyloidea</taxon>
        <taxon>Metastrongylidae</taxon>
        <taxon>Dictyocaulus</taxon>
    </lineage>
</organism>
<sequence length="126" mass="14542">MAQFQNLQSGMFSSIRYVLSFVVVLTQPTIAQESTCNYIGLVKCFINILDEWAWTLYELKDNVVTITSDQCAHLRELDKCIKYSYGTEIERLMNVHVFKCDADNNLHKKCPIQPPISCDRNIVFVN</sequence>
<accession>A0A0D8XL30</accession>
<dbReference type="OrthoDB" id="5912739at2759"/>
<proteinExistence type="predicted"/>
<evidence type="ECO:0000313" key="3">
    <source>
        <dbReference type="Proteomes" id="UP000053766"/>
    </source>
</evidence>